<dbReference type="Gene3D" id="2.30.30.40">
    <property type="entry name" value="SH3 Domains"/>
    <property type="match status" value="2"/>
</dbReference>
<dbReference type="HOGENOM" id="CLU_007287_0_0_1"/>
<dbReference type="GO" id="GO:0007219">
    <property type="term" value="P:Notch signaling pathway"/>
    <property type="evidence" value="ECO:0007669"/>
    <property type="project" value="UniProtKB-KW"/>
</dbReference>
<evidence type="ECO:0000256" key="7">
    <source>
        <dbReference type="ARBA" id="ARBA00022723"/>
    </source>
</evidence>
<dbReference type="CDD" id="cd16520">
    <property type="entry name" value="RING-HC_MIBs-like"/>
    <property type="match status" value="1"/>
</dbReference>
<feature type="region of interest" description="Disordered" evidence="16">
    <location>
        <begin position="798"/>
        <end position="880"/>
    </location>
</feature>
<evidence type="ECO:0000256" key="3">
    <source>
        <dbReference type="ARBA" id="ARBA00004906"/>
    </source>
</evidence>
<keyword evidence="6" id="KW-0808">Transferase</keyword>
<feature type="compositionally biased region" description="Polar residues" evidence="16">
    <location>
        <begin position="799"/>
        <end position="811"/>
    </location>
</feature>
<feature type="domain" description="RING-type" evidence="17">
    <location>
        <begin position="974"/>
        <end position="1007"/>
    </location>
</feature>
<dbReference type="PROSITE" id="PS51416">
    <property type="entry name" value="MIB_HERC2"/>
    <property type="match status" value="2"/>
</dbReference>
<dbReference type="InterPro" id="IPR000433">
    <property type="entry name" value="Znf_ZZ"/>
</dbReference>
<evidence type="ECO:0000256" key="2">
    <source>
        <dbReference type="ARBA" id="ARBA00004496"/>
    </source>
</evidence>
<keyword evidence="12" id="KW-0914">Notch signaling pathway</keyword>
<proteinExistence type="predicted"/>
<feature type="domain" description="ZZ-type" evidence="18">
    <location>
        <begin position="59"/>
        <end position="111"/>
    </location>
</feature>
<dbReference type="FunFam" id="3.30.40.10:FF:000393">
    <property type="entry name" value="CLUMA_CG014158, isoform A"/>
    <property type="match status" value="1"/>
</dbReference>
<dbReference type="EMBL" id="CH477336">
    <property type="protein sequence ID" value="EAT43203.1"/>
    <property type="molecule type" value="Genomic_DNA"/>
</dbReference>
<keyword evidence="5" id="KW-0963">Cytoplasm</keyword>
<protein>
    <recommendedName>
        <fullName evidence="4">RING-type E3 ubiquitin transferase</fullName>
        <ecNumber evidence="4">2.3.2.27</ecNumber>
    </recommendedName>
</protein>
<dbReference type="PROSITE" id="PS01357">
    <property type="entry name" value="ZF_ZZ_1"/>
    <property type="match status" value="1"/>
</dbReference>
<dbReference type="GO" id="GO:0016567">
    <property type="term" value="P:protein ubiquitination"/>
    <property type="evidence" value="ECO:0007669"/>
    <property type="project" value="UniProtKB-UniPathway"/>
</dbReference>
<dbReference type="Pfam" id="PF12796">
    <property type="entry name" value="Ank_2"/>
    <property type="match status" value="2"/>
</dbReference>
<dbReference type="SUPFAM" id="SSF48403">
    <property type="entry name" value="Ankyrin repeat"/>
    <property type="match status" value="1"/>
</dbReference>
<dbReference type="GO" id="GO:0061630">
    <property type="term" value="F:ubiquitin protein ligase activity"/>
    <property type="evidence" value="ECO:0007669"/>
    <property type="project" value="UniProtKB-EC"/>
</dbReference>
<dbReference type="Gene3D" id="3.30.60.90">
    <property type="match status" value="1"/>
</dbReference>
<evidence type="ECO:0000313" key="21">
    <source>
        <dbReference type="Proteomes" id="UP000682892"/>
    </source>
</evidence>
<keyword evidence="8" id="KW-0677">Repeat</keyword>
<evidence type="ECO:0000256" key="11">
    <source>
        <dbReference type="ARBA" id="ARBA00022833"/>
    </source>
</evidence>
<dbReference type="FunFam" id="1.25.40.20:FF:000445">
    <property type="entry name" value="E3 ubiquitin-protein ligase mind-bomb"/>
    <property type="match status" value="1"/>
</dbReference>
<dbReference type="Pfam" id="PF13637">
    <property type="entry name" value="Ank_4"/>
    <property type="match status" value="1"/>
</dbReference>
<dbReference type="GO" id="GO:0008270">
    <property type="term" value="F:zinc ion binding"/>
    <property type="evidence" value="ECO:0007669"/>
    <property type="project" value="UniProtKB-KW"/>
</dbReference>
<evidence type="ECO:0000256" key="6">
    <source>
        <dbReference type="ARBA" id="ARBA00022679"/>
    </source>
</evidence>
<dbReference type="FunFam" id="2.30.30.40:FF:000078">
    <property type="entry name" value="Putative e3 ubiquitin-protein ligase mib2"/>
    <property type="match status" value="1"/>
</dbReference>
<evidence type="ECO:0000256" key="9">
    <source>
        <dbReference type="ARBA" id="ARBA00022771"/>
    </source>
</evidence>
<dbReference type="AlphaFoldDB" id="Q17AF7"/>
<accession>Q17AF7</accession>
<name>Q17AF7_AEDAE</name>
<dbReference type="SMART" id="SM00248">
    <property type="entry name" value="ANK"/>
    <property type="match status" value="7"/>
</dbReference>
<feature type="non-terminal residue" evidence="20">
    <location>
        <position position="1017"/>
    </location>
</feature>
<dbReference type="Pfam" id="PF13920">
    <property type="entry name" value="zf-C3HC4_3"/>
    <property type="match status" value="2"/>
</dbReference>
<dbReference type="PROSITE" id="PS50135">
    <property type="entry name" value="ZF_ZZ_2"/>
    <property type="match status" value="1"/>
</dbReference>
<evidence type="ECO:0000256" key="8">
    <source>
        <dbReference type="ARBA" id="ARBA00022737"/>
    </source>
</evidence>
<dbReference type="PhylomeDB" id="Q17AF7"/>
<dbReference type="UniPathway" id="UPA00143"/>
<keyword evidence="9 15" id="KW-0863">Zinc-finger</keyword>
<comment type="subcellular location">
    <subcellularLocation>
        <location evidence="2">Cytoplasm</location>
    </subcellularLocation>
</comment>
<dbReference type="CDD" id="cd16726">
    <property type="entry name" value="RING-HC_MIB2_rpt1"/>
    <property type="match status" value="1"/>
</dbReference>
<evidence type="ECO:0000259" key="17">
    <source>
        <dbReference type="PROSITE" id="PS50089"/>
    </source>
</evidence>
<dbReference type="EC" id="2.3.2.27" evidence="4"/>
<evidence type="ECO:0000256" key="12">
    <source>
        <dbReference type="ARBA" id="ARBA00022976"/>
    </source>
</evidence>
<keyword evidence="13 14" id="KW-0040">ANK repeat</keyword>
<dbReference type="Pfam" id="PF18346">
    <property type="entry name" value="SH3_15"/>
    <property type="match status" value="2"/>
</dbReference>
<dbReference type="SMART" id="SM00184">
    <property type="entry name" value="RING"/>
    <property type="match status" value="2"/>
</dbReference>
<dbReference type="eggNOG" id="KOG4582">
    <property type="taxonomic scope" value="Eukaryota"/>
</dbReference>
<keyword evidence="11" id="KW-0862">Zinc</keyword>
<dbReference type="Pfam" id="PF06701">
    <property type="entry name" value="MIB_HERC2"/>
    <property type="match status" value="2"/>
</dbReference>
<dbReference type="PROSITE" id="PS50297">
    <property type="entry name" value="ANK_REP_REGION"/>
    <property type="match status" value="4"/>
</dbReference>
<feature type="domain" description="MIB/HERC2" evidence="19">
    <location>
        <begin position="122"/>
        <end position="200"/>
    </location>
</feature>
<reference evidence="20" key="1">
    <citation type="submission" date="2005-10" db="EMBL/GenBank/DDBJ databases">
        <authorList>
            <person name="Loftus B.J."/>
            <person name="Nene V.M."/>
            <person name="Hannick L.I."/>
            <person name="Bidwell S."/>
            <person name="Haas B."/>
            <person name="Amedeo P."/>
            <person name="Orvis J."/>
            <person name="Wortman J.R."/>
            <person name="White O.R."/>
            <person name="Salzberg S."/>
            <person name="Shumway M."/>
            <person name="Koo H."/>
            <person name="Zhao Y."/>
            <person name="Holmes M."/>
            <person name="Miller J."/>
            <person name="Schatz M."/>
            <person name="Pop M."/>
            <person name="Pai G."/>
            <person name="Utterback T."/>
            <person name="Rogers Y.-H."/>
            <person name="Kravitz S."/>
            <person name="Fraser C.M."/>
        </authorList>
    </citation>
    <scope>NUCLEOTIDE SEQUENCE</scope>
    <source>
        <strain evidence="20">Liverpool</strain>
    </source>
</reference>
<evidence type="ECO:0000256" key="5">
    <source>
        <dbReference type="ARBA" id="ARBA00022490"/>
    </source>
</evidence>
<dbReference type="PANTHER" id="PTHR24202">
    <property type="entry name" value="E3 UBIQUITIN-PROTEIN LIGASE MIB2"/>
    <property type="match status" value="1"/>
</dbReference>
<dbReference type="Gene3D" id="3.30.40.10">
    <property type="entry name" value="Zinc/RING finger domain, C3HC4 (zinc finger)"/>
    <property type="match status" value="2"/>
</dbReference>
<evidence type="ECO:0000313" key="20">
    <source>
        <dbReference type="EMBL" id="EAT43203.1"/>
    </source>
</evidence>
<reference evidence="20" key="2">
    <citation type="journal article" date="2007" name="Science">
        <title>Genome sequence of Aedes aegypti, a major arbovirus vector.</title>
        <authorList>
            <person name="Nene V."/>
            <person name="Wortman J.R."/>
            <person name="Lawson D."/>
            <person name="Haas B."/>
            <person name="Kodira C."/>
            <person name="Tu Z.J."/>
            <person name="Loftus B."/>
            <person name="Xi Z."/>
            <person name="Megy K."/>
            <person name="Grabherr M."/>
            <person name="Ren Q."/>
            <person name="Zdobnov E.M."/>
            <person name="Lobo N.F."/>
            <person name="Campbell K.S."/>
            <person name="Brown S.E."/>
            <person name="Bonaldo M.F."/>
            <person name="Zhu J."/>
            <person name="Sinkins S.P."/>
            <person name="Hogenkamp D.G."/>
            <person name="Amedeo P."/>
            <person name="Arensburger P."/>
            <person name="Atkinson P.W."/>
            <person name="Bidwell S."/>
            <person name="Biedler J."/>
            <person name="Birney E."/>
            <person name="Bruggner R.V."/>
            <person name="Costas J."/>
            <person name="Coy M.R."/>
            <person name="Crabtree J."/>
            <person name="Crawford M."/>
            <person name="Debruyn B."/>
            <person name="Decaprio D."/>
            <person name="Eiglmeier K."/>
            <person name="Eisenstadt E."/>
            <person name="El-Dorry H."/>
            <person name="Gelbart W.M."/>
            <person name="Gomes S.L."/>
            <person name="Hammond M."/>
            <person name="Hannick L.I."/>
            <person name="Hogan J.R."/>
            <person name="Holmes M.H."/>
            <person name="Jaffe D."/>
            <person name="Johnston J.S."/>
            <person name="Kennedy R.C."/>
            <person name="Koo H."/>
            <person name="Kravitz S."/>
            <person name="Kriventseva E.V."/>
            <person name="Kulp D."/>
            <person name="Labutti K."/>
            <person name="Lee E."/>
            <person name="Li S."/>
            <person name="Lovin D.D."/>
            <person name="Mao C."/>
            <person name="Mauceli E."/>
            <person name="Menck C.F."/>
            <person name="Miller J.R."/>
            <person name="Montgomery P."/>
            <person name="Mori A."/>
            <person name="Nascimento A.L."/>
            <person name="Naveira H.F."/>
            <person name="Nusbaum C."/>
            <person name="O'leary S."/>
            <person name="Orvis J."/>
            <person name="Pertea M."/>
            <person name="Quesneville H."/>
            <person name="Reidenbach K.R."/>
            <person name="Rogers Y.H."/>
            <person name="Roth C.W."/>
            <person name="Schneider J.R."/>
            <person name="Schatz M."/>
            <person name="Shumway M."/>
            <person name="Stanke M."/>
            <person name="Stinson E.O."/>
            <person name="Tubio J.M."/>
            <person name="Vanzee J.P."/>
            <person name="Verjovski-Almeida S."/>
            <person name="Werner D."/>
            <person name="White O."/>
            <person name="Wyder S."/>
            <person name="Zeng Q."/>
            <person name="Zhao Q."/>
            <person name="Zhao Y."/>
            <person name="Hill C.A."/>
            <person name="Raikhel A.S."/>
            <person name="Soares M.B."/>
            <person name="Knudson D.L."/>
            <person name="Lee N.H."/>
            <person name="Galagan J."/>
            <person name="Salzberg S.L."/>
            <person name="Paulsen I.T."/>
            <person name="Dimopoulos G."/>
            <person name="Collins F.H."/>
            <person name="Birren B."/>
            <person name="Fraser-Liggett C.M."/>
            <person name="Severson D.W."/>
        </authorList>
    </citation>
    <scope>NUCLEOTIDE SEQUENCE [LARGE SCALE GENOMIC DNA]</scope>
    <source>
        <strain evidence="20">Liverpool</strain>
    </source>
</reference>
<dbReference type="InterPro" id="IPR013083">
    <property type="entry name" value="Znf_RING/FYVE/PHD"/>
</dbReference>
<dbReference type="STRING" id="7159.Q17AF7"/>
<evidence type="ECO:0000256" key="10">
    <source>
        <dbReference type="ARBA" id="ARBA00022786"/>
    </source>
</evidence>
<dbReference type="Gene3D" id="1.25.40.20">
    <property type="entry name" value="Ankyrin repeat-containing domain"/>
    <property type="match status" value="2"/>
</dbReference>
<evidence type="ECO:0000259" key="18">
    <source>
        <dbReference type="PROSITE" id="PS50135"/>
    </source>
</evidence>
<feature type="domain" description="MIB/HERC2" evidence="19">
    <location>
        <begin position="1"/>
        <end position="53"/>
    </location>
</feature>
<sequence>DGEGHVGTLCEIGRSGSTHSPEKTVVVNWDSGHRTNYRVGYQKQYDLIVVDNAQIGVKHPNIICDGCNKPGIAGIRFRCADCANYDLCATCYGNDVHDLEHSFIRYQTANSVGVRVPPRKGALKIQLKGIFVGARVVRGPDWEWNNQDGGPNKTGRVMEIRGWDNESCRSVANVSWASGSTNVYRLGHKGNVDLRFVQPAVGGYYYKDHMPVLGQPEEQQPVSPPVRSHFNVGDRVQVAIPEERLMSLQQGHGGWNPRMAEYLSKIGIVHRITDKGDIRVQYEGCANRWTFHPAALIKIYSFNVGDIVTFITDAVKMQQLQKGHGEWVETMHNVLGKSGKVIKIYGDGDLRVQQLDDDLAWTVNPKCVKLERSLISQATATERSNSMMDLSNQRTNEHHITPLSGLSGTSAADRLVREAAQGNMNFVQNYLSANPEEIDCVSGGKTCLQVAAHQGHVDLVKHLLQLGANVNVVDKEGDSTLHYAAFGNQPEIMRILLQHNANIDVLNSSHCSALHISAHKKPPHCVKVLLEFGANVNVQDAYGDTALHDAIGKENTEVVELLCACSTLDLTIRNKRGFNALHHASLKGNVHAARNIIRLARQLVNVRKDDGFSALHLAALNGHSKVVEVLVKEGQADINIRNNRRQTPFLLAVSQGHTAAIEKLVELKCEIAAKDEDGDNAMHLCIIKKANLVQDVTATDSPKIFEMYQSLAPIVNENRLMYALLCFLAKEGCPLDVNYKGARVLDWIPSQPVKDIIVGYEKAHDVPPQMLSNLEAMSLAANNLDENEGNNAAALQDGAASTGTSGLGQSNPPNPARRNRGHNREAAGATPPPIPSHHPNVVQEEDSKRMNIEPLAPSEASGPSVTPLDNKNPTASPVAVLSSSPPVITNIPQECIVCNEQMLLIIFDPCQHQISCEECGIRMKKCLSCGVYIERRVTVNGKQLFNPKDNRQPSADRLRYLESKIMEIEETHCCSICMERRRNVAFLCGHGACSKCAETLKICHMCRKTITKKINLY</sequence>
<dbReference type="SMART" id="SM00291">
    <property type="entry name" value="ZnF_ZZ"/>
    <property type="match status" value="1"/>
</dbReference>
<evidence type="ECO:0000256" key="15">
    <source>
        <dbReference type="PROSITE-ProRule" id="PRU00228"/>
    </source>
</evidence>
<dbReference type="VEuPathDB" id="VectorBase:AAEL019854"/>
<dbReference type="FunFam" id="3.30.60.90:FF:000004">
    <property type="entry name" value="Putative E3 ubiquitin-protein ligase MIB2"/>
    <property type="match status" value="1"/>
</dbReference>
<dbReference type="InterPro" id="IPR040847">
    <property type="entry name" value="SH3_15"/>
</dbReference>
<dbReference type="InterPro" id="IPR002110">
    <property type="entry name" value="Ankyrin_rpt"/>
</dbReference>
<evidence type="ECO:0000256" key="4">
    <source>
        <dbReference type="ARBA" id="ARBA00012483"/>
    </source>
</evidence>
<keyword evidence="7" id="KW-0479">Metal-binding</keyword>
<comment type="pathway">
    <text evidence="3">Protein modification; protein ubiquitination.</text>
</comment>
<evidence type="ECO:0000256" key="13">
    <source>
        <dbReference type="ARBA" id="ARBA00023043"/>
    </source>
</evidence>
<dbReference type="InterPro" id="IPR010606">
    <property type="entry name" value="Mib_Herc2"/>
</dbReference>
<evidence type="ECO:0000256" key="16">
    <source>
        <dbReference type="SAM" id="MobiDB-lite"/>
    </source>
</evidence>
<feature type="repeat" description="ANK" evidence="14">
    <location>
        <begin position="509"/>
        <end position="541"/>
    </location>
</feature>
<evidence type="ECO:0000259" key="19">
    <source>
        <dbReference type="PROSITE" id="PS51416"/>
    </source>
</evidence>
<dbReference type="PROSITE" id="PS50089">
    <property type="entry name" value="ZF_RING_2"/>
    <property type="match status" value="1"/>
</dbReference>
<keyword evidence="10" id="KW-0833">Ubl conjugation pathway</keyword>
<gene>
    <name evidence="20" type="ORF">AaeL_AAEL005320</name>
</gene>
<dbReference type="InterPro" id="IPR001841">
    <property type="entry name" value="Znf_RING"/>
</dbReference>
<dbReference type="eggNOG" id="KOG0504">
    <property type="taxonomic scope" value="Eukaryota"/>
</dbReference>
<dbReference type="Pfam" id="PF00569">
    <property type="entry name" value="ZZ"/>
    <property type="match status" value="1"/>
</dbReference>
<dbReference type="PRINTS" id="PR01415">
    <property type="entry name" value="ANKYRIN"/>
</dbReference>
<dbReference type="InterPro" id="IPR043145">
    <property type="entry name" value="Znf_ZZ_sf"/>
</dbReference>
<feature type="repeat" description="ANK" evidence="14">
    <location>
        <begin position="476"/>
        <end position="508"/>
    </location>
</feature>
<evidence type="ECO:0000256" key="14">
    <source>
        <dbReference type="PROSITE-ProRule" id="PRU00023"/>
    </source>
</evidence>
<dbReference type="InterPro" id="IPR036770">
    <property type="entry name" value="Ankyrin_rpt-contain_sf"/>
</dbReference>
<dbReference type="PROSITE" id="PS50088">
    <property type="entry name" value="ANK_REPEAT"/>
    <property type="match status" value="4"/>
</dbReference>
<dbReference type="Proteomes" id="UP000682892">
    <property type="component" value="Chromosome 2"/>
</dbReference>
<feature type="repeat" description="ANK" evidence="14">
    <location>
        <begin position="443"/>
        <end position="475"/>
    </location>
</feature>
<dbReference type="SUPFAM" id="SSF159034">
    <property type="entry name" value="Mib/herc2 domain-like"/>
    <property type="match status" value="2"/>
</dbReference>
<comment type="catalytic activity">
    <reaction evidence="1">
        <text>S-ubiquitinyl-[E2 ubiquitin-conjugating enzyme]-L-cysteine + [acceptor protein]-L-lysine = [E2 ubiquitin-conjugating enzyme]-L-cysteine + N(6)-ubiquitinyl-[acceptor protein]-L-lysine.</text>
        <dbReference type="EC" id="2.3.2.27"/>
    </reaction>
</comment>
<dbReference type="PANTHER" id="PTHR24202:SF4">
    <property type="entry name" value="E3 UBIQUITIN-PROTEIN LIGASE MIB2-RELATED"/>
    <property type="match status" value="1"/>
</dbReference>
<organism evidence="20 21">
    <name type="scientific">Aedes aegypti</name>
    <name type="common">Yellowfever mosquito</name>
    <name type="synonym">Culex aegypti</name>
    <dbReference type="NCBI Taxonomy" id="7159"/>
    <lineage>
        <taxon>Eukaryota</taxon>
        <taxon>Metazoa</taxon>
        <taxon>Ecdysozoa</taxon>
        <taxon>Arthropoda</taxon>
        <taxon>Hexapoda</taxon>
        <taxon>Insecta</taxon>
        <taxon>Pterygota</taxon>
        <taxon>Neoptera</taxon>
        <taxon>Endopterygota</taxon>
        <taxon>Diptera</taxon>
        <taxon>Nematocera</taxon>
        <taxon>Culicoidea</taxon>
        <taxon>Culicidae</taxon>
        <taxon>Culicinae</taxon>
        <taxon>Aedini</taxon>
        <taxon>Aedes</taxon>
        <taxon>Stegomyia</taxon>
    </lineage>
</organism>
<reference evidence="20" key="3">
    <citation type="submission" date="2012-09" db="EMBL/GenBank/DDBJ databases">
        <authorList>
            <consortium name="VectorBase"/>
        </authorList>
    </citation>
    <scope>NUCLEOTIDE SEQUENCE</scope>
    <source>
        <strain evidence="20">Liverpool</strain>
    </source>
</reference>
<feature type="compositionally biased region" description="Polar residues" evidence="16">
    <location>
        <begin position="861"/>
        <end position="872"/>
    </location>
</feature>
<dbReference type="PaxDb" id="7159-AAEL005320-PA"/>
<dbReference type="GO" id="GO:0005737">
    <property type="term" value="C:cytoplasm"/>
    <property type="evidence" value="ECO:0007669"/>
    <property type="project" value="UniProtKB-SubCell"/>
</dbReference>
<evidence type="ECO:0000256" key="1">
    <source>
        <dbReference type="ARBA" id="ARBA00000900"/>
    </source>
</evidence>
<dbReference type="InterPro" id="IPR037252">
    <property type="entry name" value="Mib_Herc2_sf"/>
</dbReference>
<dbReference type="OMA" id="HGACEHC"/>
<dbReference type="SUPFAM" id="SSF57850">
    <property type="entry name" value="RING/U-box"/>
    <property type="match status" value="1"/>
</dbReference>
<feature type="repeat" description="ANK" evidence="14">
    <location>
        <begin position="610"/>
        <end position="634"/>
    </location>
</feature>